<dbReference type="OrthoDB" id="4954742at2"/>
<dbReference type="Pfam" id="PF06299">
    <property type="entry name" value="DUF1045"/>
    <property type="match status" value="1"/>
</dbReference>
<sequence>MRYAIYFTPPSSDALTLAAASWLGRSVYSGDPVEHPAVRGLGLHEIAFHTALPRRYGFHATLKAPFHLRGDCTEATLLRELMRFAGTLEPFEIPRLVVGRLGDFYGLVPEAPCAALDYLAAAVVQQFDVYRAPLSEAEIERRNPDGLSASQFSNLHRWGHPYVMDEFRFHMTLTGPLLHRDFGRMESALAGYFEPLLGDPVEIANLALFVEKEPGAPFVVHSLHPMGRVAARKIA</sequence>
<dbReference type="InterPro" id="IPR009389">
    <property type="entry name" value="DUF1045"/>
</dbReference>
<dbReference type="PIRSF" id="PIRSF033328">
    <property type="entry name" value="Phest_Mll4975"/>
    <property type="match status" value="1"/>
</dbReference>
<evidence type="ECO:0008006" key="3">
    <source>
        <dbReference type="Google" id="ProtNLM"/>
    </source>
</evidence>
<dbReference type="EMBL" id="UEYP01000019">
    <property type="protein sequence ID" value="SSC65210.1"/>
    <property type="molecule type" value="Genomic_DNA"/>
</dbReference>
<proteinExistence type="predicted"/>
<keyword evidence="2" id="KW-1185">Reference proteome</keyword>
<dbReference type="NCBIfam" id="TIGR03223">
    <property type="entry name" value="Phn_opern_protn"/>
    <property type="match status" value="1"/>
</dbReference>
<evidence type="ECO:0000313" key="2">
    <source>
        <dbReference type="Proteomes" id="UP000254764"/>
    </source>
</evidence>
<protein>
    <recommendedName>
        <fullName evidence="3">Phosphonate metabolism protein</fullName>
    </recommendedName>
</protein>
<organism evidence="1 2">
    <name type="scientific">Ciceribacter selenitireducens ATCC BAA-1503</name>
    <dbReference type="NCBI Taxonomy" id="1336235"/>
    <lineage>
        <taxon>Bacteria</taxon>
        <taxon>Pseudomonadati</taxon>
        <taxon>Pseudomonadota</taxon>
        <taxon>Alphaproteobacteria</taxon>
        <taxon>Hyphomicrobiales</taxon>
        <taxon>Rhizobiaceae</taxon>
        <taxon>Ciceribacter</taxon>
    </lineage>
</organism>
<dbReference type="RefSeq" id="WP_115672347.1">
    <property type="nucleotide sequence ID" value="NZ_UEYP01000019.1"/>
</dbReference>
<dbReference type="Proteomes" id="UP000254764">
    <property type="component" value="Unassembled WGS sequence"/>
</dbReference>
<dbReference type="STRING" id="1336235.GCA_000518785_02050"/>
<reference evidence="2" key="1">
    <citation type="submission" date="2018-07" db="EMBL/GenBank/DDBJ databases">
        <authorList>
            <person name="Peiro R."/>
            <person name="Begona"/>
            <person name="Cbmso G."/>
            <person name="Lopez M."/>
            <person name="Gonzalez S."/>
        </authorList>
    </citation>
    <scope>NUCLEOTIDE SEQUENCE [LARGE SCALE GENOMIC DNA]</scope>
</reference>
<dbReference type="AlphaFoldDB" id="A0A376AC33"/>
<accession>A0A376AC33</accession>
<name>A0A376AC33_9HYPH</name>
<gene>
    <name evidence="1" type="ORF">RHIZ70_918</name>
</gene>
<evidence type="ECO:0000313" key="1">
    <source>
        <dbReference type="EMBL" id="SSC65210.1"/>
    </source>
</evidence>